<protein>
    <submittedName>
        <fullName evidence="1">Uncharacterized protein</fullName>
    </submittedName>
</protein>
<sequence length="368" mass="43268">MDYESEETEEIIQIKDFNRKIKVNENDLIPIDDIVEETYAITYKNLLEQIKKDTFYGGLEYFKKVIREIISKELIEYKSHTEKMYLKIISKLIGLQTEPNVIEFNDFLNKLKETLIENLKPSGNNVKSSKISTYNPNKREFELVEFQTLIENLKEIFTETTNLNKLKEYATQTFARIDDFQKVNNSIGQLYVKKNNLHRELNIAAQLLGSNNFEDKEIEFIVFSRSRGALKRLTTYQHLQGMPEDFKYWGISATSDTFYSYNEFAEKSLNIDITGDKVELRFPRNLKNQVIYLNITLEIKSATNTNDNMTKRINLKFSENNTTQHTTLYFYSGKQHNITLPLLKGWYKLDYALLSNNLTQDVPYLTKM</sequence>
<dbReference type="Pfam" id="PF05085">
    <property type="entry name" value="DUF685"/>
    <property type="match status" value="2"/>
</dbReference>
<evidence type="ECO:0000313" key="2">
    <source>
        <dbReference type="Proteomes" id="UP000264231"/>
    </source>
</evidence>
<gene>
    <name evidence="1" type="ORF">A7978_04865</name>
</gene>
<accession>A0A172XCT7</accession>
<reference evidence="1 2" key="1">
    <citation type="submission" date="2016-05" db="EMBL/GenBank/DDBJ databases">
        <title>Chromosome and linear plasmid sequence of a 2015 human isolate of tick-borne relapsing fever spirochete, Borrelia turicatae.</title>
        <authorList>
            <person name="Kingry L.C."/>
            <person name="Dhwani B."/>
            <person name="Replogle A."/>
            <person name="Sexton C."/>
            <person name="Rowe L."/>
            <person name="Stermole B.M."/>
            <person name="Christensen A.M."/>
            <person name="Schriefer M.E."/>
        </authorList>
    </citation>
    <scope>NUCLEOTIDE SEQUENCE [LARGE SCALE GENOMIC DNA]</scope>
    <source>
        <strain evidence="1 2">BTE5EL</strain>
        <plasmid evidence="1 2">lp159</plasmid>
    </source>
</reference>
<dbReference type="Proteomes" id="UP000264231">
    <property type="component" value="Plasmid lp159"/>
</dbReference>
<organism evidence="1 2">
    <name type="scientific">Borrelia turicatae</name>
    <dbReference type="NCBI Taxonomy" id="142"/>
    <lineage>
        <taxon>Bacteria</taxon>
        <taxon>Pseudomonadati</taxon>
        <taxon>Spirochaetota</taxon>
        <taxon>Spirochaetia</taxon>
        <taxon>Spirochaetales</taxon>
        <taxon>Borreliaceae</taxon>
        <taxon>Borrelia</taxon>
    </lineage>
</organism>
<dbReference type="EMBL" id="CP015630">
    <property type="protein sequence ID" value="ANF34443.1"/>
    <property type="molecule type" value="Genomic_DNA"/>
</dbReference>
<dbReference type="InterPro" id="IPR007777">
    <property type="entry name" value="DUF685"/>
</dbReference>
<proteinExistence type="predicted"/>
<dbReference type="RefSeq" id="WP_119024365.1">
    <property type="nucleotide sequence ID" value="NZ_CP015630.1"/>
</dbReference>
<geneLocation type="plasmid" evidence="1 2">
    <name>lp159</name>
</geneLocation>
<keyword evidence="1" id="KW-0614">Plasmid</keyword>
<name>A0A172XCT7_BORTU</name>
<dbReference type="AlphaFoldDB" id="A0A172XCT7"/>
<evidence type="ECO:0000313" key="1">
    <source>
        <dbReference type="EMBL" id="ANF34443.1"/>
    </source>
</evidence>